<dbReference type="Pfam" id="PF12069">
    <property type="entry name" value="DUF3549"/>
    <property type="match status" value="1"/>
</dbReference>
<evidence type="ECO:0008006" key="3">
    <source>
        <dbReference type="Google" id="ProtNLM"/>
    </source>
</evidence>
<accession>A0A240USS6</accession>
<reference evidence="1 2" key="1">
    <citation type="submission" date="2017-05" db="EMBL/GenBank/DDBJ databases">
        <authorList>
            <person name="Song R."/>
            <person name="Chenine A.L."/>
            <person name="Ruprecht R.M."/>
        </authorList>
    </citation>
    <scope>NUCLEOTIDE SEQUENCE [LARGE SCALE GENOMIC DNA]</scope>
    <source>
        <strain evidence="1">SW32</strain>
    </source>
</reference>
<sequence>MFIFCTALDWRTDHQHDTLRGRADMNPSGNALMLTPTLVDLFDHADITLRVYHLGRRVVPCPIDHFRDFERQEIAWSQPWQSQAQVALVFTPASADDPIIWCLALPLDEQSMLVPALRDGFLEQLMSAFKRQPDGSLALDSAAETLKEVAIALQPNELTKALLHARIAQDFKRPASRFHADARTYYLSNDPASTWQGLGLQGIADLVVRRTDEDETHLAGRLEELSHQALIALCDCLAHAPIQQPSLLAAMVSRHQAMTTDDPGQQAIMGAILASPLEEAGLWLAPLLKHSMDITALAIIAARGWHHLEHEQRSIDYLVNISQLSTHDFRVLIKDLTRIPRLRLPMIMAMKQASPGSTLWQQIDAIQREQHG</sequence>
<keyword evidence="2" id="KW-1185">Reference proteome</keyword>
<evidence type="ECO:0000313" key="2">
    <source>
        <dbReference type="Proteomes" id="UP000194457"/>
    </source>
</evidence>
<dbReference type="Proteomes" id="UP000194457">
    <property type="component" value="Chromosome"/>
</dbReference>
<evidence type="ECO:0000313" key="1">
    <source>
        <dbReference type="EMBL" id="ART64079.1"/>
    </source>
</evidence>
<organism evidence="1 2">
    <name type="scientific">Kushneria marisflavi</name>
    <dbReference type="NCBI Taxonomy" id="157779"/>
    <lineage>
        <taxon>Bacteria</taxon>
        <taxon>Pseudomonadati</taxon>
        <taxon>Pseudomonadota</taxon>
        <taxon>Gammaproteobacteria</taxon>
        <taxon>Oceanospirillales</taxon>
        <taxon>Halomonadaceae</taxon>
        <taxon>Kushneria</taxon>
    </lineage>
</organism>
<proteinExistence type="predicted"/>
<dbReference type="EMBL" id="CP021358">
    <property type="protein sequence ID" value="ART64079.1"/>
    <property type="molecule type" value="Genomic_DNA"/>
</dbReference>
<dbReference type="InterPro" id="IPR021936">
    <property type="entry name" value="DUF3549"/>
</dbReference>
<gene>
    <name evidence="1" type="ORF">B9H00_14265</name>
</gene>
<dbReference type="AlphaFoldDB" id="A0A240USS6"/>
<dbReference type="KEGG" id="kma:B9H00_14265"/>
<name>A0A240USS6_9GAMM</name>
<protein>
    <recommendedName>
        <fullName evidence="3">DUF3549 domain-containing protein</fullName>
    </recommendedName>
</protein>